<proteinExistence type="predicted"/>
<protein>
    <submittedName>
        <fullName evidence="1">DUF4304 domain-containing protein</fullName>
    </submittedName>
</protein>
<dbReference type="Proteomes" id="UP000648257">
    <property type="component" value="Unassembled WGS sequence"/>
</dbReference>
<keyword evidence="2" id="KW-1185">Reference proteome</keyword>
<dbReference type="EMBL" id="JACOFW010000015">
    <property type="protein sequence ID" value="MBC3808287.1"/>
    <property type="molecule type" value="Genomic_DNA"/>
</dbReference>
<dbReference type="RefSeq" id="WP_186923366.1">
    <property type="nucleotide sequence ID" value="NZ_JACOFW010000015.1"/>
</dbReference>
<name>A0ABR6X6B5_9BURK</name>
<evidence type="ECO:0000313" key="2">
    <source>
        <dbReference type="Proteomes" id="UP000648257"/>
    </source>
</evidence>
<comment type="caution">
    <text evidence="1">The sequence shown here is derived from an EMBL/GenBank/DDBJ whole genome shotgun (WGS) entry which is preliminary data.</text>
</comment>
<dbReference type="Pfam" id="PF14137">
    <property type="entry name" value="DUF4304"/>
    <property type="match status" value="1"/>
</dbReference>
<evidence type="ECO:0000313" key="1">
    <source>
        <dbReference type="EMBL" id="MBC3808287.1"/>
    </source>
</evidence>
<accession>A0ABR6X6B5</accession>
<gene>
    <name evidence="1" type="ORF">H8K52_13115</name>
</gene>
<dbReference type="InterPro" id="IPR025412">
    <property type="entry name" value="DUF4304"/>
</dbReference>
<organism evidence="1 2">
    <name type="scientific">Undibacterium seohonense</name>
    <dbReference type="NCBI Taxonomy" id="1344950"/>
    <lineage>
        <taxon>Bacteria</taxon>
        <taxon>Pseudomonadati</taxon>
        <taxon>Pseudomonadota</taxon>
        <taxon>Betaproteobacteria</taxon>
        <taxon>Burkholderiales</taxon>
        <taxon>Oxalobacteraceae</taxon>
        <taxon>Undibacterium</taxon>
    </lineage>
</organism>
<sequence length="197" mass="22494">MNALIDRDKLFIELHTTALKPLGFKKKGHWVNRDLGDLTHSFYLRASRFGNKEHAIFWIDVQVFSKSWHELIYPERPYRGPSEGPSLLSIELGTWCVPPEHTHNIALGTDIGSLTKELIRAAERGALPLLSTVETPEALLKHHIAVTDNPQYLAIVGLSRLLGHEQQAFDYMQTAKRNAVHENALRFLEAREKAIWR</sequence>
<reference evidence="1 2" key="1">
    <citation type="submission" date="2020-08" db="EMBL/GenBank/DDBJ databases">
        <title>Novel species isolated from subtropical streams in China.</title>
        <authorList>
            <person name="Lu H."/>
        </authorList>
    </citation>
    <scope>NUCLEOTIDE SEQUENCE [LARGE SCALE GENOMIC DNA]</scope>
    <source>
        <strain evidence="1 2">KACC 16656</strain>
    </source>
</reference>